<dbReference type="InterPro" id="IPR027475">
    <property type="entry name" value="Asparaginase/glutaminase_AS2"/>
</dbReference>
<dbReference type="InterPro" id="IPR027473">
    <property type="entry name" value="L-asparaginase_C"/>
</dbReference>
<keyword evidence="3" id="KW-0378">Hydrolase</keyword>
<accession>A0A1H2U114</accession>
<dbReference type="AlphaFoldDB" id="A0A1H2U114"/>
<dbReference type="PANTHER" id="PTHR11707:SF28">
    <property type="entry name" value="60 KDA LYSOPHOSPHOLIPASE"/>
    <property type="match status" value="1"/>
</dbReference>
<dbReference type="Gene3D" id="3.40.50.40">
    <property type="match status" value="1"/>
</dbReference>
<comment type="catalytic activity">
    <reaction evidence="4">
        <text>L-asparagine + H2O = L-aspartate + NH4(+)</text>
        <dbReference type="Rhea" id="RHEA:21016"/>
        <dbReference type="ChEBI" id="CHEBI:15377"/>
        <dbReference type="ChEBI" id="CHEBI:28938"/>
        <dbReference type="ChEBI" id="CHEBI:29991"/>
        <dbReference type="ChEBI" id="CHEBI:58048"/>
        <dbReference type="EC" id="3.5.1.1"/>
    </reaction>
</comment>
<dbReference type="InterPro" id="IPR037152">
    <property type="entry name" value="L-asparaginase_N_sf"/>
</dbReference>
<feature type="domain" description="Asparaginase/glutaminase C-terminal" evidence="10">
    <location>
        <begin position="210"/>
        <end position="325"/>
    </location>
</feature>
<evidence type="ECO:0000259" key="10">
    <source>
        <dbReference type="Pfam" id="PF17763"/>
    </source>
</evidence>
<dbReference type="Pfam" id="PF17763">
    <property type="entry name" value="Asparaginase_C"/>
    <property type="match status" value="1"/>
</dbReference>
<dbReference type="EC" id="3.5.1.1" evidence="2"/>
<protein>
    <recommendedName>
        <fullName evidence="2">asparaginase</fullName>
        <ecNumber evidence="2">3.5.1.1</ecNumber>
    </recommendedName>
</protein>
<dbReference type="SUPFAM" id="SSF53774">
    <property type="entry name" value="Glutaminase/Asparaginase"/>
    <property type="match status" value="1"/>
</dbReference>
<dbReference type="GO" id="GO:0006528">
    <property type="term" value="P:asparagine metabolic process"/>
    <property type="evidence" value="ECO:0007669"/>
    <property type="project" value="InterPro"/>
</dbReference>
<evidence type="ECO:0000313" key="11">
    <source>
        <dbReference type="EMBL" id="SDW49084.1"/>
    </source>
</evidence>
<dbReference type="PANTHER" id="PTHR11707">
    <property type="entry name" value="L-ASPARAGINASE"/>
    <property type="match status" value="1"/>
</dbReference>
<feature type="domain" description="L-asparaginase N-terminal" evidence="9">
    <location>
        <begin position="6"/>
        <end position="195"/>
    </location>
</feature>
<keyword evidence="12" id="KW-1185">Reference proteome</keyword>
<dbReference type="FunFam" id="3.40.50.40:FF:000003">
    <property type="entry name" value="L-asparaginase 2"/>
    <property type="match status" value="1"/>
</dbReference>
<dbReference type="InterPro" id="IPR006034">
    <property type="entry name" value="Asparaginase/glutaminase-like"/>
</dbReference>
<gene>
    <name evidence="11" type="ORF">SAMN05660923_00846</name>
</gene>
<feature type="active site" description="O-isoaspartyl threonine intermediate" evidence="5">
    <location>
        <position position="15"/>
    </location>
</feature>
<dbReference type="InterPro" id="IPR020827">
    <property type="entry name" value="Asparaginase/glutaminase_AS1"/>
</dbReference>
<evidence type="ECO:0000313" key="12">
    <source>
        <dbReference type="Proteomes" id="UP000198828"/>
    </source>
</evidence>
<evidence type="ECO:0000256" key="8">
    <source>
        <dbReference type="PROSITE-ProRule" id="PRU10100"/>
    </source>
</evidence>
<dbReference type="InterPro" id="IPR040919">
    <property type="entry name" value="Asparaginase_C"/>
</dbReference>
<dbReference type="PROSITE" id="PS00144">
    <property type="entry name" value="ASN_GLN_ASE_1"/>
    <property type="match status" value="1"/>
</dbReference>
<feature type="binding site" evidence="6">
    <location>
        <begin position="92"/>
        <end position="93"/>
    </location>
    <ligand>
        <name>substrate</name>
    </ligand>
</feature>
<evidence type="ECO:0000256" key="4">
    <source>
        <dbReference type="ARBA" id="ARBA00049366"/>
    </source>
</evidence>
<dbReference type="SMART" id="SM00870">
    <property type="entry name" value="Asparaginase"/>
    <property type="match status" value="1"/>
</dbReference>
<evidence type="ECO:0000256" key="7">
    <source>
        <dbReference type="PROSITE-ProRule" id="PRU10099"/>
    </source>
</evidence>
<dbReference type="CDD" id="cd08964">
    <property type="entry name" value="L-asparaginase_II"/>
    <property type="match status" value="1"/>
</dbReference>
<proteinExistence type="inferred from homology"/>
<dbReference type="FunFam" id="3.40.50.1170:FF:000001">
    <property type="entry name" value="L-asparaginase 2"/>
    <property type="match status" value="1"/>
</dbReference>
<dbReference type="PROSITE" id="PS00917">
    <property type="entry name" value="ASN_GLN_ASE_2"/>
    <property type="match status" value="1"/>
</dbReference>
<dbReference type="PIRSF" id="PIRSF500176">
    <property type="entry name" value="L_ASNase"/>
    <property type="match status" value="1"/>
</dbReference>
<organism evidence="11 12">
    <name type="scientific">Tepidimicrobium xylanilyticum</name>
    <dbReference type="NCBI Taxonomy" id="1123352"/>
    <lineage>
        <taxon>Bacteria</taxon>
        <taxon>Bacillati</taxon>
        <taxon>Bacillota</taxon>
        <taxon>Tissierellia</taxon>
        <taxon>Tissierellales</taxon>
        <taxon>Tepidimicrobiaceae</taxon>
        <taxon>Tepidimicrobium</taxon>
    </lineage>
</organism>
<dbReference type="Pfam" id="PF00710">
    <property type="entry name" value="Asparaginase"/>
    <property type="match status" value="1"/>
</dbReference>
<reference evidence="11 12" key="1">
    <citation type="submission" date="2016-10" db="EMBL/GenBank/DDBJ databases">
        <authorList>
            <person name="de Groot N.N."/>
        </authorList>
    </citation>
    <scope>NUCLEOTIDE SEQUENCE [LARGE SCALE GENOMIC DNA]</scope>
    <source>
        <strain evidence="11 12">DSM 23310</strain>
    </source>
</reference>
<dbReference type="Gene3D" id="3.40.50.1170">
    <property type="entry name" value="L-asparaginase, N-terminal domain"/>
    <property type="match status" value="1"/>
</dbReference>
<evidence type="ECO:0000256" key="1">
    <source>
        <dbReference type="ARBA" id="ARBA00010518"/>
    </source>
</evidence>
<feature type="binding site" evidence="6">
    <location>
        <position position="59"/>
    </location>
    <ligand>
        <name>substrate</name>
    </ligand>
</feature>
<feature type="active site" evidence="8">
    <location>
        <position position="92"/>
    </location>
</feature>
<dbReference type="InterPro" id="IPR004550">
    <property type="entry name" value="AsnASE_II"/>
</dbReference>
<dbReference type="PRINTS" id="PR00139">
    <property type="entry name" value="ASNGLNASE"/>
</dbReference>
<dbReference type="InterPro" id="IPR036152">
    <property type="entry name" value="Asp/glu_Ase-like_sf"/>
</dbReference>
<feature type="active site" evidence="7">
    <location>
        <position position="15"/>
    </location>
</feature>
<evidence type="ECO:0000256" key="2">
    <source>
        <dbReference type="ARBA" id="ARBA00012920"/>
    </source>
</evidence>
<dbReference type="Proteomes" id="UP000198828">
    <property type="component" value="Unassembled WGS sequence"/>
</dbReference>
<evidence type="ECO:0000256" key="6">
    <source>
        <dbReference type="PIRSR" id="PIRSR001220-2"/>
    </source>
</evidence>
<name>A0A1H2U114_9FIRM</name>
<dbReference type="GO" id="GO:0004067">
    <property type="term" value="F:asparaginase activity"/>
    <property type="evidence" value="ECO:0007669"/>
    <property type="project" value="UniProtKB-UniRule"/>
</dbReference>
<evidence type="ECO:0000256" key="3">
    <source>
        <dbReference type="ARBA" id="ARBA00022801"/>
    </source>
</evidence>
<comment type="similarity">
    <text evidence="1">Belongs to the asparaginase 1 family.</text>
</comment>
<dbReference type="InterPro" id="IPR027474">
    <property type="entry name" value="L-asparaginase_N"/>
</dbReference>
<dbReference type="PROSITE" id="PS51732">
    <property type="entry name" value="ASN_GLN_ASE_3"/>
    <property type="match status" value="1"/>
</dbReference>
<evidence type="ECO:0000256" key="5">
    <source>
        <dbReference type="PIRSR" id="PIRSR001220-1"/>
    </source>
</evidence>
<evidence type="ECO:0000259" key="9">
    <source>
        <dbReference type="Pfam" id="PF00710"/>
    </source>
</evidence>
<dbReference type="OrthoDB" id="9788068at2"/>
<dbReference type="RefSeq" id="WP_093751173.1">
    <property type="nucleotide sequence ID" value="NZ_BSYN01000014.1"/>
</dbReference>
<sequence length="327" mass="35503">MTYESKVAIIFTGGTISMKIDPRIHAAIPALSSEEIVAMVTNIEKFAEIEIINFSNMPSPHITPEMMMDLAKLVKETVQREDITGVVVTHGTDTLEETAYLLDLTIKSEKPIVVVGAMRNSSELGYDGSSNLSAAICTAISRNAKGKGVLVVMNNEVNAASEVTKTNTLSLDTFKSPEFGPLGIVDNDEVIFYRDIISKKYIDTEKIEPKVGLIKCGPGMESDIFDFYIEKGYKGIVIEALGRGNIPPAMVPGVKKAISKGIPIVMVSRCPTGRVLDTYGYEGGGKHLRSLGVIFGNNLPGQKARIKLMLALSVTNNLKTIQDLFEN</sequence>
<dbReference type="PIRSF" id="PIRSF001220">
    <property type="entry name" value="L-ASNase_gatD"/>
    <property type="match status" value="1"/>
</dbReference>
<dbReference type="EMBL" id="FNNG01000002">
    <property type="protein sequence ID" value="SDW49084.1"/>
    <property type="molecule type" value="Genomic_DNA"/>
</dbReference>